<dbReference type="InterPro" id="IPR049278">
    <property type="entry name" value="MS_channel_C"/>
</dbReference>
<feature type="domain" description="DUF3772" evidence="10">
    <location>
        <begin position="141"/>
        <end position="201"/>
    </location>
</feature>
<dbReference type="AlphaFoldDB" id="A0A1X6YNF5"/>
<evidence type="ECO:0000256" key="1">
    <source>
        <dbReference type="ARBA" id="ARBA00004651"/>
    </source>
</evidence>
<feature type="transmembrane region" description="Helical" evidence="8">
    <location>
        <begin position="596"/>
        <end position="625"/>
    </location>
</feature>
<comment type="similarity">
    <text evidence="2">Belongs to the MscS (TC 1.A.23) family.</text>
</comment>
<dbReference type="Gene3D" id="3.30.70.100">
    <property type="match status" value="1"/>
</dbReference>
<evidence type="ECO:0000256" key="8">
    <source>
        <dbReference type="SAM" id="Phobius"/>
    </source>
</evidence>
<organism evidence="12 13">
    <name type="scientific">Pseudooceanicola marinus</name>
    <dbReference type="NCBI Taxonomy" id="396013"/>
    <lineage>
        <taxon>Bacteria</taxon>
        <taxon>Pseudomonadati</taxon>
        <taxon>Pseudomonadota</taxon>
        <taxon>Alphaproteobacteria</taxon>
        <taxon>Rhodobacterales</taxon>
        <taxon>Paracoccaceae</taxon>
        <taxon>Pseudooceanicola</taxon>
    </lineage>
</organism>
<evidence type="ECO:0000256" key="3">
    <source>
        <dbReference type="ARBA" id="ARBA00022475"/>
    </source>
</evidence>
<dbReference type="InterPro" id="IPR011066">
    <property type="entry name" value="MscS_channel_C_sf"/>
</dbReference>
<feature type="transmembrane region" description="Helical" evidence="8">
    <location>
        <begin position="293"/>
        <end position="316"/>
    </location>
</feature>
<feature type="transmembrane region" description="Helical" evidence="8">
    <location>
        <begin position="255"/>
        <end position="281"/>
    </location>
</feature>
<dbReference type="OrthoDB" id="9799209at2"/>
<evidence type="ECO:0000256" key="6">
    <source>
        <dbReference type="ARBA" id="ARBA00023136"/>
    </source>
</evidence>
<feature type="compositionally biased region" description="Acidic residues" evidence="7">
    <location>
        <begin position="822"/>
        <end position="834"/>
    </location>
</feature>
<comment type="subcellular location">
    <subcellularLocation>
        <location evidence="1">Cell membrane</location>
        <topology evidence="1">Multi-pass membrane protein</topology>
    </subcellularLocation>
</comment>
<feature type="transmembrane region" description="Helical" evidence="8">
    <location>
        <begin position="217"/>
        <end position="234"/>
    </location>
</feature>
<dbReference type="Pfam" id="PF00924">
    <property type="entry name" value="MS_channel_2nd"/>
    <property type="match status" value="1"/>
</dbReference>
<dbReference type="GO" id="GO:0008381">
    <property type="term" value="F:mechanosensitive monoatomic ion channel activity"/>
    <property type="evidence" value="ECO:0007669"/>
    <property type="project" value="UniProtKB-ARBA"/>
</dbReference>
<dbReference type="PANTHER" id="PTHR30347:SF1">
    <property type="entry name" value="MECHANOSENSITIVE CHANNEL MSCK"/>
    <property type="match status" value="1"/>
</dbReference>
<feature type="transmembrane region" description="Helical" evidence="8">
    <location>
        <begin position="409"/>
        <end position="433"/>
    </location>
</feature>
<keyword evidence="3" id="KW-1003">Cell membrane</keyword>
<keyword evidence="13" id="KW-1185">Reference proteome</keyword>
<protein>
    <submittedName>
        <fullName evidence="12">Mechanosensitive channel MscK</fullName>
    </submittedName>
</protein>
<evidence type="ECO:0000313" key="13">
    <source>
        <dbReference type="Proteomes" id="UP000193963"/>
    </source>
</evidence>
<feature type="domain" description="Mechanosensitive ion channel MscS" evidence="9">
    <location>
        <begin position="612"/>
        <end position="679"/>
    </location>
</feature>
<dbReference type="InterPro" id="IPR052702">
    <property type="entry name" value="MscS-like_channel"/>
</dbReference>
<dbReference type="SUPFAM" id="SSF82861">
    <property type="entry name" value="Mechanosensitive channel protein MscS (YggB), transmembrane region"/>
    <property type="match status" value="1"/>
</dbReference>
<dbReference type="InterPro" id="IPR006686">
    <property type="entry name" value="MscS_channel_CS"/>
</dbReference>
<proteinExistence type="inferred from homology"/>
<evidence type="ECO:0000313" key="12">
    <source>
        <dbReference type="EMBL" id="SLN24603.1"/>
    </source>
</evidence>
<evidence type="ECO:0000259" key="9">
    <source>
        <dbReference type="Pfam" id="PF00924"/>
    </source>
</evidence>
<keyword evidence="4 8" id="KW-0812">Transmembrane</keyword>
<feature type="transmembrane region" description="Helical" evidence="8">
    <location>
        <begin position="368"/>
        <end position="389"/>
    </location>
</feature>
<dbReference type="InterPro" id="IPR023408">
    <property type="entry name" value="MscS_beta-dom_sf"/>
</dbReference>
<evidence type="ECO:0000256" key="2">
    <source>
        <dbReference type="ARBA" id="ARBA00008017"/>
    </source>
</evidence>
<dbReference type="Pfam" id="PF12607">
    <property type="entry name" value="DUF3772"/>
    <property type="match status" value="1"/>
</dbReference>
<evidence type="ECO:0000256" key="7">
    <source>
        <dbReference type="SAM" id="MobiDB-lite"/>
    </source>
</evidence>
<evidence type="ECO:0000256" key="5">
    <source>
        <dbReference type="ARBA" id="ARBA00022989"/>
    </source>
</evidence>
<feature type="domain" description="Mechanosensitive ion channel MscS C-terminal" evidence="11">
    <location>
        <begin position="688"/>
        <end position="769"/>
    </location>
</feature>
<dbReference type="SUPFAM" id="SSF82689">
    <property type="entry name" value="Mechanosensitive channel protein MscS (YggB), C-terminal domain"/>
    <property type="match status" value="1"/>
</dbReference>
<evidence type="ECO:0000256" key="4">
    <source>
        <dbReference type="ARBA" id="ARBA00022692"/>
    </source>
</evidence>
<dbReference type="InterPro" id="IPR006685">
    <property type="entry name" value="MscS_channel_2nd"/>
</dbReference>
<dbReference type="Gene3D" id="2.30.30.60">
    <property type="match status" value="1"/>
</dbReference>
<feature type="transmembrane region" description="Helical" evidence="8">
    <location>
        <begin position="567"/>
        <end position="590"/>
    </location>
</feature>
<feature type="transmembrane region" description="Helical" evidence="8">
    <location>
        <begin position="479"/>
        <end position="501"/>
    </location>
</feature>
<feature type="region of interest" description="Disordered" evidence="7">
    <location>
        <begin position="790"/>
        <end position="841"/>
    </location>
</feature>
<dbReference type="PANTHER" id="PTHR30347">
    <property type="entry name" value="POTASSIUM CHANNEL RELATED"/>
    <property type="match status" value="1"/>
</dbReference>
<name>A0A1X6YNF5_9RHOB</name>
<dbReference type="Pfam" id="PF21082">
    <property type="entry name" value="MS_channel_3rd"/>
    <property type="match status" value="1"/>
</dbReference>
<sequence length="841" mass="90832">MRLSRIFPDVTSLCASFLILFLSIVALPLDGAAQSPGEAGEPPALVASDYDEWEGVAQRAEDAIEQDRASQEAFDQLRAELVDWRSRFETAQSANSAAISAVQAQLDTLGPAPENGDEPTALAQQRSDLTARLEELASPARQAEIAYSRADALIRSIDANLRARQTQALMEIGPSPLDPSHWPGALEDVATFAAALAGDVMDNWNDPNQRQVFRQNLPVIAFLVLLAMVLVLRGRGWIERLALSVLDQKQSAARWLFSFIVSLGQIGLPVIGLAVLAAAGTTSGLLGQRGETIAQSIVGAGTLFFFTRWLAAYVFPVSERAGLMLQISQTQLREGRVYANVLGLVLALYVLAREAITLEGWDAGTRSVLLFPLIVVTGLSLLRVARFLILHGRADPDDEDGARSFRQQIVLALGRTVALLAVLGPALASVGYLQAGQALTFRMLYSLELLSFLLIMQKLVGEIYIVFTGDRDRASEALLPVLLSFALTVATLPVFALIWGARRTDLGEAWAQFRAGFDIGDTHISPGDFLIFVLVFVAGYAMTRLLQGAMRTSILPKTKLDKGGQNAVISGLGYVGIFLAALIAITTAGIDLSSLAIVAGALSVGVGFGLQTIVSNFVSGIILLIERPISEGDWIEVGGQMGFVRSISVRSTRIETFDRTDVIVPNADLISNQVTNWTRGNLIGRLIVPVGVAYGSDTRKVAKILQDVAEEQPLVLLNPPPGVVFTAFGGDSLNFEIRAILRDVTQILDVQTEMHHRIAERFREEKIEIPFAQRDIWLRNPEALREASHPLATQAVPPQTEQDSEAQADQTPLRPSHLTQDDLPDGSADTDGDGDGGGGDR</sequence>
<accession>A0A1X6YNF5</accession>
<dbReference type="InterPro" id="IPR011014">
    <property type="entry name" value="MscS_channel_TM-2"/>
</dbReference>
<dbReference type="GO" id="GO:0005886">
    <property type="term" value="C:plasma membrane"/>
    <property type="evidence" value="ECO:0007669"/>
    <property type="project" value="UniProtKB-SubCell"/>
</dbReference>
<dbReference type="EMBL" id="FWFN01000002">
    <property type="protein sequence ID" value="SLN24603.1"/>
    <property type="molecule type" value="Genomic_DNA"/>
</dbReference>
<gene>
    <name evidence="12" type="primary">mscK_1</name>
    <name evidence="12" type="ORF">PSM7751_00836</name>
</gene>
<dbReference type="PROSITE" id="PS01246">
    <property type="entry name" value="UPF0003"/>
    <property type="match status" value="1"/>
</dbReference>
<evidence type="ECO:0000259" key="10">
    <source>
        <dbReference type="Pfam" id="PF12607"/>
    </source>
</evidence>
<feature type="transmembrane region" description="Helical" evidence="8">
    <location>
        <begin position="445"/>
        <end position="467"/>
    </location>
</feature>
<reference evidence="12 13" key="1">
    <citation type="submission" date="2017-03" db="EMBL/GenBank/DDBJ databases">
        <authorList>
            <person name="Afonso C.L."/>
            <person name="Miller P.J."/>
            <person name="Scott M.A."/>
            <person name="Spackman E."/>
            <person name="Goraichik I."/>
            <person name="Dimitrov K.M."/>
            <person name="Suarez D.L."/>
            <person name="Swayne D.E."/>
        </authorList>
    </citation>
    <scope>NUCLEOTIDE SEQUENCE [LARGE SCALE GENOMIC DNA]</scope>
    <source>
        <strain evidence="12 13">CECT 7751</strain>
    </source>
</reference>
<dbReference type="InterPro" id="IPR022249">
    <property type="entry name" value="DUF3772"/>
</dbReference>
<feature type="compositionally biased region" description="Polar residues" evidence="7">
    <location>
        <begin position="796"/>
        <end position="810"/>
    </location>
</feature>
<feature type="transmembrane region" description="Helical" evidence="8">
    <location>
        <begin position="529"/>
        <end position="546"/>
    </location>
</feature>
<dbReference type="SUPFAM" id="SSF50182">
    <property type="entry name" value="Sm-like ribonucleoproteins"/>
    <property type="match status" value="1"/>
</dbReference>
<keyword evidence="5 8" id="KW-1133">Transmembrane helix</keyword>
<dbReference type="RefSeq" id="WP_085886756.1">
    <property type="nucleotide sequence ID" value="NZ_FWFN01000002.1"/>
</dbReference>
<keyword evidence="6 8" id="KW-0472">Membrane</keyword>
<dbReference type="Gene3D" id="1.10.287.1260">
    <property type="match status" value="1"/>
</dbReference>
<dbReference type="InterPro" id="IPR010920">
    <property type="entry name" value="LSM_dom_sf"/>
</dbReference>
<evidence type="ECO:0000259" key="11">
    <source>
        <dbReference type="Pfam" id="PF21082"/>
    </source>
</evidence>
<feature type="transmembrane region" description="Helical" evidence="8">
    <location>
        <begin position="337"/>
        <end position="356"/>
    </location>
</feature>
<dbReference type="Proteomes" id="UP000193963">
    <property type="component" value="Unassembled WGS sequence"/>
</dbReference>